<feature type="region of interest" description="Disordered" evidence="1">
    <location>
        <begin position="240"/>
        <end position="286"/>
    </location>
</feature>
<reference evidence="4" key="2">
    <citation type="submission" date="2025-09" db="UniProtKB">
        <authorList>
            <consortium name="Ensembl"/>
        </authorList>
    </citation>
    <scope>IDENTIFICATION</scope>
</reference>
<evidence type="ECO:0000313" key="4">
    <source>
        <dbReference type="Ensembl" id="ENSJHYP00000022321.1"/>
    </source>
</evidence>
<dbReference type="Proteomes" id="UP000694408">
    <property type="component" value="Unplaced"/>
</dbReference>
<dbReference type="Pfam" id="PF05337">
    <property type="entry name" value="CSF-1"/>
    <property type="match status" value="1"/>
</dbReference>
<dbReference type="AlphaFoldDB" id="A0A8C5JTQ2"/>
<reference evidence="4" key="1">
    <citation type="submission" date="2025-08" db="UniProtKB">
        <authorList>
            <consortium name="Ensembl"/>
        </authorList>
    </citation>
    <scope>IDENTIFICATION</scope>
</reference>
<dbReference type="InterPro" id="IPR009079">
    <property type="entry name" value="4_helix_cytokine-like_core"/>
</dbReference>
<evidence type="ECO:0008006" key="6">
    <source>
        <dbReference type="Google" id="ProtNLM"/>
    </source>
</evidence>
<feature type="chain" id="PRO_5034811865" description="CSF1 factor" evidence="3">
    <location>
        <begin position="33"/>
        <end position="486"/>
    </location>
</feature>
<feature type="region of interest" description="Disordered" evidence="1">
    <location>
        <begin position="317"/>
        <end position="349"/>
    </location>
</feature>
<keyword evidence="2" id="KW-0812">Transmembrane</keyword>
<feature type="region of interest" description="Disordered" evidence="1">
    <location>
        <begin position="456"/>
        <end position="486"/>
    </location>
</feature>
<organism evidence="4 5">
    <name type="scientific">Junco hyemalis</name>
    <name type="common">Dark-eyed junco</name>
    <dbReference type="NCBI Taxonomy" id="40217"/>
    <lineage>
        <taxon>Eukaryota</taxon>
        <taxon>Metazoa</taxon>
        <taxon>Chordata</taxon>
        <taxon>Craniata</taxon>
        <taxon>Vertebrata</taxon>
        <taxon>Euteleostomi</taxon>
        <taxon>Archelosauria</taxon>
        <taxon>Archosauria</taxon>
        <taxon>Dinosauria</taxon>
        <taxon>Saurischia</taxon>
        <taxon>Theropoda</taxon>
        <taxon>Coelurosauria</taxon>
        <taxon>Aves</taxon>
        <taxon>Neognathae</taxon>
        <taxon>Neoaves</taxon>
        <taxon>Telluraves</taxon>
        <taxon>Australaves</taxon>
        <taxon>Passeriformes</taxon>
        <taxon>Passerellidae</taxon>
        <taxon>Junco</taxon>
    </lineage>
</organism>
<proteinExistence type="predicted"/>
<dbReference type="SUPFAM" id="SSF47266">
    <property type="entry name" value="4-helical cytokines"/>
    <property type="match status" value="1"/>
</dbReference>
<dbReference type="Ensembl" id="ENSJHYT00000026923.1">
    <property type="protein sequence ID" value="ENSJHYP00000022321.1"/>
    <property type="gene ID" value="ENSJHYG00000016829.1"/>
</dbReference>
<dbReference type="Gene3D" id="1.20.1250.10">
    <property type="match status" value="1"/>
</dbReference>
<dbReference type="PANTHER" id="PTHR10058:SF0">
    <property type="entry name" value="MACROPHAGE COLONY-STIMULATING FACTOR 1"/>
    <property type="match status" value="1"/>
</dbReference>
<keyword evidence="3" id="KW-0732">Signal</keyword>
<keyword evidence="2" id="KW-0472">Membrane</keyword>
<keyword evidence="5" id="KW-1185">Reference proteome</keyword>
<dbReference type="GO" id="GO:0005615">
    <property type="term" value="C:extracellular space"/>
    <property type="evidence" value="ECO:0007669"/>
    <property type="project" value="TreeGrafter"/>
</dbReference>
<evidence type="ECO:0000313" key="5">
    <source>
        <dbReference type="Proteomes" id="UP000694408"/>
    </source>
</evidence>
<dbReference type="GO" id="GO:0005125">
    <property type="term" value="F:cytokine activity"/>
    <property type="evidence" value="ECO:0007669"/>
    <property type="project" value="InterPro"/>
</dbReference>
<sequence>MPRLGAKVCLLRCSLLPSLFLLLLLRIHETEQNSYCEQIITERHLAELEELADTQMQHPGRVSFKFIDKMQLNDSTCYVKAAFPLMGKILERTEFKENSSNAKKMDTVRRMYKSIDDNMDPCIREEDDEERMLSQMCFKEFTTSPYEMLVLVKDFFQDIKRLLEEQETFAKDCSRVYRRVCLGPKKAGSSPGVGTDPDCNCLSPALPSATQPSLSAAAGRDTAPASTRVPSSLLHATLADLEAPSQPPSSTDGGSGTEEVPAAGLGDPALAPGMKQTAPGSSAEALQDPAGTLSLALGDIPVLRGDGELVEWGTGHLPQDPGQQWGGSILPEQRGGLRTSPPTASPGAARIRPAAAVTQLRFSRMAPELRAPGRDRARAWGWGLSRLRGPEDGGGAGPSFDSAFVLGAEQRRKEPPASEGRQEPLIYITVASVVAVLLATGGLLFYKYKSRVLQRPLEDGGCDPEEPERRALQGARECSELETQDL</sequence>
<dbReference type="PANTHER" id="PTHR10058">
    <property type="entry name" value="MACROPHAGE COLONY STIMULATING FACTOR"/>
    <property type="match status" value="1"/>
</dbReference>
<name>A0A8C5JTQ2_JUNHY</name>
<evidence type="ECO:0000256" key="3">
    <source>
        <dbReference type="SAM" id="SignalP"/>
    </source>
</evidence>
<protein>
    <recommendedName>
        <fullName evidence="6">CSF1 factor</fullName>
    </recommendedName>
</protein>
<feature type="signal peptide" evidence="3">
    <location>
        <begin position="1"/>
        <end position="32"/>
    </location>
</feature>
<dbReference type="InterPro" id="IPR008001">
    <property type="entry name" value="MCSF-1"/>
</dbReference>
<dbReference type="GO" id="GO:0045651">
    <property type="term" value="P:positive regulation of macrophage differentiation"/>
    <property type="evidence" value="ECO:0007669"/>
    <property type="project" value="TreeGrafter"/>
</dbReference>
<feature type="transmembrane region" description="Helical" evidence="2">
    <location>
        <begin position="425"/>
        <end position="446"/>
    </location>
</feature>
<dbReference type="GO" id="GO:0016020">
    <property type="term" value="C:membrane"/>
    <property type="evidence" value="ECO:0007669"/>
    <property type="project" value="InterPro"/>
</dbReference>
<evidence type="ECO:0000256" key="1">
    <source>
        <dbReference type="SAM" id="MobiDB-lite"/>
    </source>
</evidence>
<dbReference type="OMA" id="CQIAYEF"/>
<feature type="compositionally biased region" description="Low complexity" evidence="1">
    <location>
        <begin position="261"/>
        <end position="273"/>
    </location>
</feature>
<dbReference type="GO" id="GO:0008083">
    <property type="term" value="F:growth factor activity"/>
    <property type="evidence" value="ECO:0007669"/>
    <property type="project" value="InterPro"/>
</dbReference>
<keyword evidence="2" id="KW-1133">Transmembrane helix</keyword>
<dbReference type="GO" id="GO:0030316">
    <property type="term" value="P:osteoclast differentiation"/>
    <property type="evidence" value="ECO:0007669"/>
    <property type="project" value="TreeGrafter"/>
</dbReference>
<accession>A0A8C5JTQ2</accession>
<evidence type="ECO:0000256" key="2">
    <source>
        <dbReference type="SAM" id="Phobius"/>
    </source>
</evidence>